<dbReference type="NCBIfam" id="NF004679">
    <property type="entry name" value="PRK06019.1-5"/>
    <property type="match status" value="1"/>
</dbReference>
<dbReference type="UniPathway" id="UPA00074">
    <property type="reaction ID" value="UER00942"/>
</dbReference>
<feature type="binding site" evidence="4">
    <location>
        <begin position="181"/>
        <end position="184"/>
    </location>
    <ligand>
        <name>ATP</name>
        <dbReference type="ChEBI" id="CHEBI:30616"/>
    </ligand>
</feature>
<dbReference type="SUPFAM" id="SSF52440">
    <property type="entry name" value="PreATP-grasp domain"/>
    <property type="match status" value="1"/>
</dbReference>
<comment type="pathway">
    <text evidence="4 5">Purine metabolism; IMP biosynthesis via de novo pathway; 5-amino-1-(5-phospho-D-ribosyl)imidazole-4-carboxylate from 5-amino-1-(5-phospho-D-ribosyl)imidazole (N5-CAIR route): step 1/2.</text>
</comment>
<dbReference type="Pfam" id="PF17769">
    <property type="entry name" value="PurK_C"/>
    <property type="match status" value="1"/>
</dbReference>
<dbReference type="SUPFAM" id="SSF56059">
    <property type="entry name" value="Glutathione synthetase ATP-binding domain-like"/>
    <property type="match status" value="1"/>
</dbReference>
<dbReference type="GO" id="GO:0034028">
    <property type="term" value="F:5-(carboxyamino)imidazole ribonucleotide synthase activity"/>
    <property type="evidence" value="ECO:0007669"/>
    <property type="project" value="UniProtKB-UniRule"/>
</dbReference>
<dbReference type="PANTHER" id="PTHR11609:SF5">
    <property type="entry name" value="PHOSPHORIBOSYLAMINOIMIDAZOLE CARBOXYLASE"/>
    <property type="match status" value="1"/>
</dbReference>
<dbReference type="Pfam" id="PF22660">
    <property type="entry name" value="RS_preATP-grasp-like"/>
    <property type="match status" value="1"/>
</dbReference>
<evidence type="ECO:0000313" key="7">
    <source>
        <dbReference type="EMBL" id="TCO08395.1"/>
    </source>
</evidence>
<organism evidence="7 8">
    <name type="scientific">Natronoflexus pectinivorans</name>
    <dbReference type="NCBI Taxonomy" id="682526"/>
    <lineage>
        <taxon>Bacteria</taxon>
        <taxon>Pseudomonadati</taxon>
        <taxon>Bacteroidota</taxon>
        <taxon>Bacteroidia</taxon>
        <taxon>Marinilabiliales</taxon>
        <taxon>Marinilabiliaceae</taxon>
        <taxon>Natronoflexus</taxon>
    </lineage>
</organism>
<dbReference type="InterPro" id="IPR011761">
    <property type="entry name" value="ATP-grasp"/>
</dbReference>
<dbReference type="RefSeq" id="WP_132433682.1">
    <property type="nucleotide sequence ID" value="NZ_SLWK01000005.1"/>
</dbReference>
<dbReference type="NCBIfam" id="TIGR01161">
    <property type="entry name" value="purK"/>
    <property type="match status" value="1"/>
</dbReference>
<dbReference type="Proteomes" id="UP000295221">
    <property type="component" value="Unassembled WGS sequence"/>
</dbReference>
<comment type="function">
    <text evidence="4">Catalyzes the ATP-dependent conversion of 5-aminoimidazole ribonucleotide (AIR) and HCO(3)(-) to N5-carboxyaminoimidazole ribonucleotide (N5-CAIR).</text>
</comment>
<dbReference type="AlphaFoldDB" id="A0A4R2GJ05"/>
<dbReference type="GO" id="GO:0004638">
    <property type="term" value="F:phosphoribosylaminoimidazole carboxylase activity"/>
    <property type="evidence" value="ECO:0007669"/>
    <property type="project" value="InterPro"/>
</dbReference>
<dbReference type="PROSITE" id="PS50975">
    <property type="entry name" value="ATP_GRASP"/>
    <property type="match status" value="1"/>
</dbReference>
<comment type="caution">
    <text evidence="4">Lacks conserved residue(s) required for the propagation of feature annotation.</text>
</comment>
<reference evidence="7 8" key="1">
    <citation type="submission" date="2019-03" db="EMBL/GenBank/DDBJ databases">
        <title>Genomic Encyclopedia of Type Strains, Phase IV (KMG-IV): sequencing the most valuable type-strain genomes for metagenomic binning, comparative biology and taxonomic classification.</title>
        <authorList>
            <person name="Goeker M."/>
        </authorList>
    </citation>
    <scope>NUCLEOTIDE SEQUENCE [LARGE SCALE GENOMIC DNA]</scope>
    <source>
        <strain evidence="7 8">DSM 24179</strain>
    </source>
</reference>
<dbReference type="GO" id="GO:0005524">
    <property type="term" value="F:ATP binding"/>
    <property type="evidence" value="ECO:0007669"/>
    <property type="project" value="UniProtKB-UniRule"/>
</dbReference>
<comment type="similarity">
    <text evidence="4 5">Belongs to the PurK/PurT family.</text>
</comment>
<dbReference type="InterPro" id="IPR013815">
    <property type="entry name" value="ATP_grasp_subdomain_1"/>
</dbReference>
<dbReference type="Gene3D" id="3.30.1490.20">
    <property type="entry name" value="ATP-grasp fold, A domain"/>
    <property type="match status" value="1"/>
</dbReference>
<comment type="subunit">
    <text evidence="4 5">Homodimer.</text>
</comment>
<feature type="binding site" evidence="4">
    <location>
        <position position="108"/>
    </location>
    <ligand>
        <name>ATP</name>
        <dbReference type="ChEBI" id="CHEBI:30616"/>
    </ligand>
</feature>
<evidence type="ECO:0000256" key="2">
    <source>
        <dbReference type="ARBA" id="ARBA00022755"/>
    </source>
</evidence>
<keyword evidence="8" id="KW-1185">Reference proteome</keyword>
<evidence type="ECO:0000256" key="1">
    <source>
        <dbReference type="ARBA" id="ARBA00022741"/>
    </source>
</evidence>
<evidence type="ECO:0000256" key="5">
    <source>
        <dbReference type="RuleBase" id="RU361200"/>
    </source>
</evidence>
<dbReference type="HAMAP" id="MF_01928">
    <property type="entry name" value="PurK"/>
    <property type="match status" value="1"/>
</dbReference>
<dbReference type="InterPro" id="IPR016185">
    <property type="entry name" value="PreATP-grasp_dom_sf"/>
</dbReference>
<evidence type="ECO:0000256" key="4">
    <source>
        <dbReference type="HAMAP-Rule" id="MF_01928"/>
    </source>
</evidence>
<accession>A0A4R2GJ05</accession>
<proteinExistence type="inferred from homology"/>
<dbReference type="GO" id="GO:0046872">
    <property type="term" value="F:metal ion binding"/>
    <property type="evidence" value="ECO:0007669"/>
    <property type="project" value="InterPro"/>
</dbReference>
<dbReference type="OrthoDB" id="9804625at2"/>
<dbReference type="EMBL" id="SLWK01000005">
    <property type="protein sequence ID" value="TCO08395.1"/>
    <property type="molecule type" value="Genomic_DNA"/>
</dbReference>
<keyword evidence="4 5" id="KW-0436">Ligase</keyword>
<dbReference type="Gene3D" id="3.40.50.20">
    <property type="match status" value="1"/>
</dbReference>
<feature type="domain" description="ATP-grasp" evidence="6">
    <location>
        <begin position="112"/>
        <end position="298"/>
    </location>
</feature>
<sequence>MERLITSNLKLGIIAGGQLAKMLIQEASKWDIATYVLDREKDCPAGSIASCLVSGSQTDFDDVYNFGKMVDVLTYEMENINIDALKKLKSEGVVIKPDPDVLEMIQDKGLQKEFYSTNGIPTSPYVFVDGADEINEKIKTGEIEFPFVQKIRKGGYDGQGVAVVNSPGELGKTLNGASIIENKIDIDKEIAVIAARNGNGDISCFPVVEMVFNDKANLVDKLICPSTITTGQAEKAIGMASQIIGLLNMEGLLAVEFFVDKNGEVIVNEMAPRPHNSGHHSIESIITSQFEQHLRSILNLPLGSTQLKLPAVMLNIIGEEGCQGMVKYEGLTESMAIPGVKVHLYGKKETRPFRKMGHVTILSENMNDALKKADKVKELLKVKSWEKK</sequence>
<name>A0A4R2GJ05_9BACT</name>
<evidence type="ECO:0000256" key="3">
    <source>
        <dbReference type="ARBA" id="ARBA00022840"/>
    </source>
</evidence>
<keyword evidence="2 4" id="KW-0658">Purine biosynthesis</keyword>
<feature type="binding site" evidence="4">
    <location>
        <begin position="268"/>
        <end position="269"/>
    </location>
    <ligand>
        <name>ATP</name>
        <dbReference type="ChEBI" id="CHEBI:30616"/>
    </ligand>
</feature>
<dbReference type="EC" id="6.3.4.18" evidence="4 5"/>
<dbReference type="InterPro" id="IPR040686">
    <property type="entry name" value="PurK_C"/>
</dbReference>
<evidence type="ECO:0000259" key="6">
    <source>
        <dbReference type="PROSITE" id="PS50975"/>
    </source>
</evidence>
<gene>
    <name evidence="4 5" type="primary">purK</name>
    <name evidence="7" type="ORF">EV194_105199</name>
</gene>
<dbReference type="InterPro" id="IPR054350">
    <property type="entry name" value="PurT/PurK_preATP-grasp"/>
</dbReference>
<keyword evidence="1 4" id="KW-0547">Nucleotide-binding</keyword>
<dbReference type="GO" id="GO:0005829">
    <property type="term" value="C:cytosol"/>
    <property type="evidence" value="ECO:0007669"/>
    <property type="project" value="TreeGrafter"/>
</dbReference>
<dbReference type="InterPro" id="IPR011054">
    <property type="entry name" value="Rudment_hybrid_motif"/>
</dbReference>
<dbReference type="PANTHER" id="PTHR11609">
    <property type="entry name" value="PURINE BIOSYNTHESIS PROTEIN 6/7, PUR6/7"/>
    <property type="match status" value="1"/>
</dbReference>
<feature type="binding site" evidence="4">
    <location>
        <position position="189"/>
    </location>
    <ligand>
        <name>ATP</name>
        <dbReference type="ChEBI" id="CHEBI:30616"/>
    </ligand>
</feature>
<dbReference type="SUPFAM" id="SSF51246">
    <property type="entry name" value="Rudiment single hybrid motif"/>
    <property type="match status" value="1"/>
</dbReference>
<keyword evidence="3 4" id="KW-0067">ATP-binding</keyword>
<protein>
    <recommendedName>
        <fullName evidence="4 5">N5-carboxyaminoimidazole ribonucleotide synthase</fullName>
        <shortName evidence="4 5">N5-CAIR synthase</shortName>
        <ecNumber evidence="4 5">6.3.4.18</ecNumber>
    </recommendedName>
    <alternativeName>
        <fullName evidence="4 5">5-(carboxyamino)imidazole ribonucleotide synthetase</fullName>
    </alternativeName>
</protein>
<feature type="binding site" evidence="4">
    <location>
        <position position="150"/>
    </location>
    <ligand>
        <name>ATP</name>
        <dbReference type="ChEBI" id="CHEBI:30616"/>
    </ligand>
</feature>
<dbReference type="Gene3D" id="3.30.470.20">
    <property type="entry name" value="ATP-grasp fold, B domain"/>
    <property type="match status" value="1"/>
</dbReference>
<dbReference type="GO" id="GO:0006189">
    <property type="term" value="P:'de novo' IMP biosynthetic process"/>
    <property type="evidence" value="ECO:0007669"/>
    <property type="project" value="UniProtKB-UniRule"/>
</dbReference>
<dbReference type="InterPro" id="IPR003135">
    <property type="entry name" value="ATP-grasp_carboxylate-amine"/>
</dbReference>
<comment type="catalytic activity">
    <reaction evidence="4 5">
        <text>5-amino-1-(5-phospho-beta-D-ribosyl)imidazole + hydrogencarbonate + ATP = 5-carboxyamino-1-(5-phospho-D-ribosyl)imidazole + ADP + phosphate + 2 H(+)</text>
        <dbReference type="Rhea" id="RHEA:19317"/>
        <dbReference type="ChEBI" id="CHEBI:15378"/>
        <dbReference type="ChEBI" id="CHEBI:17544"/>
        <dbReference type="ChEBI" id="CHEBI:30616"/>
        <dbReference type="ChEBI" id="CHEBI:43474"/>
        <dbReference type="ChEBI" id="CHEBI:58730"/>
        <dbReference type="ChEBI" id="CHEBI:137981"/>
        <dbReference type="ChEBI" id="CHEBI:456216"/>
        <dbReference type="EC" id="6.3.4.18"/>
    </reaction>
</comment>
<comment type="caution">
    <text evidence="7">The sequence shown here is derived from an EMBL/GenBank/DDBJ whole genome shotgun (WGS) entry which is preliminary data.</text>
</comment>
<evidence type="ECO:0000313" key="8">
    <source>
        <dbReference type="Proteomes" id="UP000295221"/>
    </source>
</evidence>
<dbReference type="Pfam" id="PF02222">
    <property type="entry name" value="ATP-grasp"/>
    <property type="match status" value="1"/>
</dbReference>
<comment type="function">
    <text evidence="5">Catalyzes the ATP-dependent conversion of 5-aminoimidazole ribonucleotide (AIR) and HCO(3)- to N5-carboxyaminoimidazole ribonucleotide (N5-CAIR).</text>
</comment>
<dbReference type="InterPro" id="IPR005875">
    <property type="entry name" value="PurK"/>
</dbReference>